<dbReference type="InterPro" id="IPR037401">
    <property type="entry name" value="SnoaL-like"/>
</dbReference>
<gene>
    <name evidence="2" type="ORF">EDD52_1013</name>
</gene>
<keyword evidence="3" id="KW-1185">Reference proteome</keyword>
<dbReference type="AlphaFoldDB" id="A0A4R3JNM9"/>
<accession>A0A4R3JNM9</accession>
<dbReference type="RefSeq" id="WP_132240983.1">
    <property type="nucleotide sequence ID" value="NZ_SLZU01000001.1"/>
</dbReference>
<feature type="domain" description="SnoaL-like" evidence="1">
    <location>
        <begin position="17"/>
        <end position="119"/>
    </location>
</feature>
<evidence type="ECO:0000313" key="3">
    <source>
        <dbReference type="Proteomes" id="UP000295696"/>
    </source>
</evidence>
<organism evidence="2 3">
    <name type="scientific">Primorskyibacter sedentarius</name>
    <dbReference type="NCBI Taxonomy" id="745311"/>
    <lineage>
        <taxon>Bacteria</taxon>
        <taxon>Pseudomonadati</taxon>
        <taxon>Pseudomonadota</taxon>
        <taxon>Alphaproteobacteria</taxon>
        <taxon>Rhodobacterales</taxon>
        <taxon>Roseobacteraceae</taxon>
        <taxon>Primorskyibacter</taxon>
    </lineage>
</organism>
<name>A0A4R3JNM9_9RHOB</name>
<sequence length="133" mass="14637">MTTQTLEKTLTAQDLADTFDAFNRHDIDGVMTHFAQDCVFYTVGGDEKFGIKIGGADAIAKAFSAVWAGMKDAHWDHHSHFVQGNRAVSEWTFSGTDANGMRIEAEGADLFTLKDGKIVVKQALRKSRPAFRA</sequence>
<evidence type="ECO:0000259" key="1">
    <source>
        <dbReference type="Pfam" id="PF12680"/>
    </source>
</evidence>
<comment type="caution">
    <text evidence="2">The sequence shown here is derived from an EMBL/GenBank/DDBJ whole genome shotgun (WGS) entry which is preliminary data.</text>
</comment>
<proteinExistence type="predicted"/>
<protein>
    <submittedName>
        <fullName evidence="2">Taurine dehydrogenase small subunit</fullName>
    </submittedName>
</protein>
<dbReference type="OrthoDB" id="9800684at2"/>
<dbReference type="SUPFAM" id="SSF54427">
    <property type="entry name" value="NTF2-like"/>
    <property type="match status" value="1"/>
</dbReference>
<reference evidence="2 3" key="1">
    <citation type="submission" date="2019-03" db="EMBL/GenBank/DDBJ databases">
        <title>Genomic Encyclopedia of Type Strains, Phase IV (KMG-IV): sequencing the most valuable type-strain genomes for metagenomic binning, comparative biology and taxonomic classification.</title>
        <authorList>
            <person name="Goeker M."/>
        </authorList>
    </citation>
    <scope>NUCLEOTIDE SEQUENCE [LARGE SCALE GENOMIC DNA]</scope>
    <source>
        <strain evidence="2 3">DSM 104836</strain>
    </source>
</reference>
<dbReference type="EMBL" id="SLZU01000001">
    <property type="protein sequence ID" value="TCS66915.1"/>
    <property type="molecule type" value="Genomic_DNA"/>
</dbReference>
<dbReference type="Gene3D" id="3.10.450.50">
    <property type="match status" value="1"/>
</dbReference>
<dbReference type="Pfam" id="PF12680">
    <property type="entry name" value="SnoaL_2"/>
    <property type="match status" value="1"/>
</dbReference>
<dbReference type="InterPro" id="IPR032710">
    <property type="entry name" value="NTF2-like_dom_sf"/>
</dbReference>
<dbReference type="Proteomes" id="UP000295696">
    <property type="component" value="Unassembled WGS sequence"/>
</dbReference>
<evidence type="ECO:0000313" key="2">
    <source>
        <dbReference type="EMBL" id="TCS66915.1"/>
    </source>
</evidence>